<dbReference type="Pfam" id="PF25372">
    <property type="entry name" value="DUF7885"/>
    <property type="match status" value="1"/>
</dbReference>
<dbReference type="InterPro" id="IPR006553">
    <property type="entry name" value="Leu-rich_rpt_Cys-con_subtyp"/>
</dbReference>
<name>A0A8H7PSE8_9FUNG</name>
<dbReference type="OrthoDB" id="10257471at2759"/>
<evidence type="ECO:0000313" key="2">
    <source>
        <dbReference type="EMBL" id="KAG2179343.1"/>
    </source>
</evidence>
<dbReference type="Proteomes" id="UP000612746">
    <property type="component" value="Unassembled WGS sequence"/>
</dbReference>
<dbReference type="InterPro" id="IPR057207">
    <property type="entry name" value="FBXL15_LRR"/>
</dbReference>
<dbReference type="GO" id="GO:0019005">
    <property type="term" value="C:SCF ubiquitin ligase complex"/>
    <property type="evidence" value="ECO:0007669"/>
    <property type="project" value="TreeGrafter"/>
</dbReference>
<comment type="caution">
    <text evidence="2">The sequence shown here is derived from an EMBL/GenBank/DDBJ whole genome shotgun (WGS) entry which is preliminary data.</text>
</comment>
<proteinExistence type="predicted"/>
<dbReference type="EMBL" id="JAEPRA010000010">
    <property type="protein sequence ID" value="KAG2179343.1"/>
    <property type="molecule type" value="Genomic_DNA"/>
</dbReference>
<organism evidence="2 3">
    <name type="scientific">Umbelopsis vinacea</name>
    <dbReference type="NCBI Taxonomy" id="44442"/>
    <lineage>
        <taxon>Eukaryota</taxon>
        <taxon>Fungi</taxon>
        <taxon>Fungi incertae sedis</taxon>
        <taxon>Mucoromycota</taxon>
        <taxon>Mucoromycotina</taxon>
        <taxon>Umbelopsidomycetes</taxon>
        <taxon>Umbelopsidales</taxon>
        <taxon>Umbelopsidaceae</taxon>
        <taxon>Umbelopsis</taxon>
    </lineage>
</organism>
<dbReference type="SUPFAM" id="SSF52047">
    <property type="entry name" value="RNI-like"/>
    <property type="match status" value="1"/>
</dbReference>
<gene>
    <name evidence="2" type="ORF">INT44_006188</name>
</gene>
<dbReference type="GO" id="GO:0031146">
    <property type="term" value="P:SCF-dependent proteasomal ubiquitin-dependent protein catabolic process"/>
    <property type="evidence" value="ECO:0007669"/>
    <property type="project" value="TreeGrafter"/>
</dbReference>
<dbReference type="InterPro" id="IPR032675">
    <property type="entry name" value="LRR_dom_sf"/>
</dbReference>
<dbReference type="SMART" id="SM00367">
    <property type="entry name" value="LRR_CC"/>
    <property type="match status" value="5"/>
</dbReference>
<evidence type="ECO:0000313" key="3">
    <source>
        <dbReference type="Proteomes" id="UP000612746"/>
    </source>
</evidence>
<keyword evidence="3" id="KW-1185">Reference proteome</keyword>
<feature type="domain" description="F-box/LRR-repeat protein 15-like leucin rich repeat" evidence="1">
    <location>
        <begin position="193"/>
        <end position="355"/>
    </location>
</feature>
<evidence type="ECO:0000259" key="1">
    <source>
        <dbReference type="Pfam" id="PF25372"/>
    </source>
</evidence>
<dbReference type="PANTHER" id="PTHR13318">
    <property type="entry name" value="PARTNER OF PAIRED, ISOFORM B-RELATED"/>
    <property type="match status" value="1"/>
</dbReference>
<accession>A0A8H7PSE8</accession>
<dbReference type="Gene3D" id="3.80.10.10">
    <property type="entry name" value="Ribonuclease Inhibitor"/>
    <property type="match status" value="2"/>
</dbReference>
<dbReference type="AlphaFoldDB" id="A0A8H7PSE8"/>
<reference evidence="2" key="1">
    <citation type="submission" date="2020-12" db="EMBL/GenBank/DDBJ databases">
        <title>Metabolic potential, ecology and presence of endohyphal bacteria is reflected in genomic diversity of Mucoromycotina.</title>
        <authorList>
            <person name="Muszewska A."/>
            <person name="Okrasinska A."/>
            <person name="Steczkiewicz K."/>
            <person name="Drgas O."/>
            <person name="Orlowska M."/>
            <person name="Perlinska-Lenart U."/>
            <person name="Aleksandrzak-Piekarczyk T."/>
            <person name="Szatraj K."/>
            <person name="Zielenkiewicz U."/>
            <person name="Pilsyk S."/>
            <person name="Malc E."/>
            <person name="Mieczkowski P."/>
            <person name="Kruszewska J.S."/>
            <person name="Biernat P."/>
            <person name="Pawlowska J."/>
        </authorList>
    </citation>
    <scope>NUCLEOTIDE SEQUENCE</scope>
    <source>
        <strain evidence="2">WA0000051536</strain>
    </source>
</reference>
<protein>
    <recommendedName>
        <fullName evidence="1">F-box/LRR-repeat protein 15-like leucin rich repeat domain-containing protein</fullName>
    </recommendedName>
</protein>
<sequence>MASSSQFAMPSPANLYASSSEQAGGSSSSHVDPPPLIDLEVQYTLEHIHAMRNPFMKMSAMTVAVLTLVMPNLRNRELYKCALLNREISNQANAILWKKPDFDSQSHSPLHCFNKFLNSLSILRPSMPKYIHEIDLALIEETLYEYVPEDWFDIIVRHCTELQVLRVPKARFLSAATIRKIHPYATLPKLHTLDLSHCDHVNEKVLKRLADLALNLQSLKLTHISGLSDAALSELVYTCHNLSSMDISYAKSLTNASLYSVAKFCTIRLRELDLSHNERISDEGLTIVAKYNIHLTYLNLSHISKITDLGINMIIKKTSRNLKLLHLYGCKGHKNPMTTMKLIVSECQALQSLTISWQMIKDNIGVFKGFKAPLVHLTINKIPEHTPMKVLEQLVEMFRGTKLRIITFTRDWYSSDFVWGTYATVKSSGYSEINSANVNEFNLNTDSHIIALLVNERDQSSGYEMHNW</sequence>